<dbReference type="OrthoDB" id="3192968at2"/>
<dbReference type="GO" id="GO:0003700">
    <property type="term" value="F:DNA-binding transcription factor activity"/>
    <property type="evidence" value="ECO:0007669"/>
    <property type="project" value="TreeGrafter"/>
</dbReference>
<name>A0A7Z8K2U2_9CELL</name>
<organism evidence="6 7">
    <name type="scientific">Cellulomonas hominis</name>
    <dbReference type="NCBI Taxonomy" id="156981"/>
    <lineage>
        <taxon>Bacteria</taxon>
        <taxon>Bacillati</taxon>
        <taxon>Actinomycetota</taxon>
        <taxon>Actinomycetes</taxon>
        <taxon>Micrococcales</taxon>
        <taxon>Cellulomonadaceae</taxon>
        <taxon>Cellulomonas</taxon>
    </lineage>
</organism>
<dbReference type="Proteomes" id="UP000308121">
    <property type="component" value="Unassembled WGS sequence"/>
</dbReference>
<dbReference type="InterPro" id="IPR050109">
    <property type="entry name" value="HTH-type_TetR-like_transc_reg"/>
</dbReference>
<keyword evidence="3" id="KW-0804">Transcription</keyword>
<dbReference type="RefSeq" id="WP_154727755.1">
    <property type="nucleotide sequence ID" value="NZ_SZYE01000002.1"/>
</dbReference>
<evidence type="ECO:0000256" key="2">
    <source>
        <dbReference type="ARBA" id="ARBA00023125"/>
    </source>
</evidence>
<dbReference type="InterPro" id="IPR049445">
    <property type="entry name" value="TetR_SbtR-like_C"/>
</dbReference>
<protein>
    <submittedName>
        <fullName evidence="6">TetR/AcrR family transcriptional regulator</fullName>
    </submittedName>
</protein>
<accession>A0A7Z8K2U2</accession>
<sequence>MSPLRADAARSRERILEAAAGQDRGTLRLNDVARAAGVGVGTVYRHFPTVDALVEQLTAGTVQRALDAARAAVADDAAGPAFHGFLATVLDLMLADDGLQQVLLAADGSSPEVRDAKAELTRSAAVLLERAQRAGDVRQELTLEQLMHLVCGFEHAARLGPPEDRGTIAAVLRGGLRPD</sequence>
<reference evidence="6 7" key="1">
    <citation type="submission" date="2019-05" db="EMBL/GenBank/DDBJ databases">
        <title>Genome sequence of Cellulomonas hominis strain CS1.</title>
        <authorList>
            <person name="Belmont J."/>
            <person name="Maclea K.S."/>
        </authorList>
    </citation>
    <scope>NUCLEOTIDE SEQUENCE [LARGE SCALE GENOMIC DNA]</scope>
    <source>
        <strain evidence="6 7">CS1</strain>
    </source>
</reference>
<dbReference type="GO" id="GO:0000976">
    <property type="term" value="F:transcription cis-regulatory region binding"/>
    <property type="evidence" value="ECO:0007669"/>
    <property type="project" value="TreeGrafter"/>
</dbReference>
<dbReference type="InterPro" id="IPR036271">
    <property type="entry name" value="Tet_transcr_reg_TetR-rel_C_sf"/>
</dbReference>
<proteinExistence type="predicted"/>
<dbReference type="PANTHER" id="PTHR30055:SF234">
    <property type="entry name" value="HTH-TYPE TRANSCRIPTIONAL REGULATOR BETI"/>
    <property type="match status" value="1"/>
</dbReference>
<dbReference type="Pfam" id="PF21597">
    <property type="entry name" value="TetR_C_43"/>
    <property type="match status" value="1"/>
</dbReference>
<feature type="DNA-binding region" description="H-T-H motif" evidence="4">
    <location>
        <begin position="28"/>
        <end position="47"/>
    </location>
</feature>
<keyword evidence="2 4" id="KW-0238">DNA-binding</keyword>
<evidence type="ECO:0000256" key="3">
    <source>
        <dbReference type="ARBA" id="ARBA00023163"/>
    </source>
</evidence>
<dbReference type="SUPFAM" id="SSF48498">
    <property type="entry name" value="Tetracyclin repressor-like, C-terminal domain"/>
    <property type="match status" value="1"/>
</dbReference>
<evidence type="ECO:0000313" key="6">
    <source>
        <dbReference type="EMBL" id="TKR27351.1"/>
    </source>
</evidence>
<dbReference type="AlphaFoldDB" id="A0A7Z8K2U2"/>
<comment type="caution">
    <text evidence="6">The sequence shown here is derived from an EMBL/GenBank/DDBJ whole genome shotgun (WGS) entry which is preliminary data.</text>
</comment>
<evidence type="ECO:0000256" key="4">
    <source>
        <dbReference type="PROSITE-ProRule" id="PRU00335"/>
    </source>
</evidence>
<dbReference type="PROSITE" id="PS50977">
    <property type="entry name" value="HTH_TETR_2"/>
    <property type="match status" value="1"/>
</dbReference>
<evidence type="ECO:0000259" key="5">
    <source>
        <dbReference type="PROSITE" id="PS50977"/>
    </source>
</evidence>
<keyword evidence="1" id="KW-0805">Transcription regulation</keyword>
<dbReference type="EMBL" id="SZYE01000002">
    <property type="protein sequence ID" value="TKR27351.1"/>
    <property type="molecule type" value="Genomic_DNA"/>
</dbReference>
<evidence type="ECO:0000313" key="7">
    <source>
        <dbReference type="Proteomes" id="UP000308121"/>
    </source>
</evidence>
<gene>
    <name evidence="6" type="ORF">FA014_00470</name>
</gene>
<dbReference type="Gene3D" id="1.10.357.10">
    <property type="entry name" value="Tetracycline Repressor, domain 2"/>
    <property type="match status" value="1"/>
</dbReference>
<evidence type="ECO:0000256" key="1">
    <source>
        <dbReference type="ARBA" id="ARBA00023015"/>
    </source>
</evidence>
<dbReference type="InterPro" id="IPR009057">
    <property type="entry name" value="Homeodomain-like_sf"/>
</dbReference>
<dbReference type="PANTHER" id="PTHR30055">
    <property type="entry name" value="HTH-TYPE TRANSCRIPTIONAL REGULATOR RUTR"/>
    <property type="match status" value="1"/>
</dbReference>
<feature type="domain" description="HTH tetR-type" evidence="5">
    <location>
        <begin position="5"/>
        <end position="65"/>
    </location>
</feature>
<dbReference type="Pfam" id="PF00440">
    <property type="entry name" value="TetR_N"/>
    <property type="match status" value="1"/>
</dbReference>
<dbReference type="SUPFAM" id="SSF46689">
    <property type="entry name" value="Homeodomain-like"/>
    <property type="match status" value="1"/>
</dbReference>
<dbReference type="InterPro" id="IPR001647">
    <property type="entry name" value="HTH_TetR"/>
</dbReference>